<keyword evidence="2" id="KW-1185">Reference proteome</keyword>
<protein>
    <submittedName>
        <fullName evidence="1">Uncharacterized protein</fullName>
    </submittedName>
</protein>
<comment type="caution">
    <text evidence="1">The sequence shown here is derived from an EMBL/GenBank/DDBJ whole genome shotgun (WGS) entry which is preliminary data.</text>
</comment>
<gene>
    <name evidence="1" type="ORF">L1987_58229</name>
</gene>
<accession>A0ACB9DF11</accession>
<reference evidence="2" key="1">
    <citation type="journal article" date="2022" name="Mol. Ecol. Resour.">
        <title>The genomes of chicory, endive, great burdock and yacon provide insights into Asteraceae palaeo-polyploidization history and plant inulin production.</title>
        <authorList>
            <person name="Fan W."/>
            <person name="Wang S."/>
            <person name="Wang H."/>
            <person name="Wang A."/>
            <person name="Jiang F."/>
            <person name="Liu H."/>
            <person name="Zhao H."/>
            <person name="Xu D."/>
            <person name="Zhang Y."/>
        </authorList>
    </citation>
    <scope>NUCLEOTIDE SEQUENCE [LARGE SCALE GENOMIC DNA]</scope>
    <source>
        <strain evidence="2">cv. Yunnan</strain>
    </source>
</reference>
<reference evidence="1 2" key="2">
    <citation type="journal article" date="2022" name="Mol. Ecol. Resour.">
        <title>The genomes of chicory, endive, great burdock and yacon provide insights into Asteraceae paleo-polyploidization history and plant inulin production.</title>
        <authorList>
            <person name="Fan W."/>
            <person name="Wang S."/>
            <person name="Wang H."/>
            <person name="Wang A."/>
            <person name="Jiang F."/>
            <person name="Liu H."/>
            <person name="Zhao H."/>
            <person name="Xu D."/>
            <person name="Zhang Y."/>
        </authorList>
    </citation>
    <scope>NUCLEOTIDE SEQUENCE [LARGE SCALE GENOMIC DNA]</scope>
    <source>
        <strain evidence="2">cv. Yunnan</strain>
        <tissue evidence="1">Leaves</tissue>
    </source>
</reference>
<dbReference type="Proteomes" id="UP001056120">
    <property type="component" value="Linkage Group LG19"/>
</dbReference>
<evidence type="ECO:0000313" key="2">
    <source>
        <dbReference type="Proteomes" id="UP001056120"/>
    </source>
</evidence>
<proteinExistence type="predicted"/>
<organism evidence="1 2">
    <name type="scientific">Smallanthus sonchifolius</name>
    <dbReference type="NCBI Taxonomy" id="185202"/>
    <lineage>
        <taxon>Eukaryota</taxon>
        <taxon>Viridiplantae</taxon>
        <taxon>Streptophyta</taxon>
        <taxon>Embryophyta</taxon>
        <taxon>Tracheophyta</taxon>
        <taxon>Spermatophyta</taxon>
        <taxon>Magnoliopsida</taxon>
        <taxon>eudicotyledons</taxon>
        <taxon>Gunneridae</taxon>
        <taxon>Pentapetalae</taxon>
        <taxon>asterids</taxon>
        <taxon>campanulids</taxon>
        <taxon>Asterales</taxon>
        <taxon>Asteraceae</taxon>
        <taxon>Asteroideae</taxon>
        <taxon>Heliantheae alliance</taxon>
        <taxon>Millerieae</taxon>
        <taxon>Smallanthus</taxon>
    </lineage>
</organism>
<evidence type="ECO:0000313" key="1">
    <source>
        <dbReference type="EMBL" id="KAI3745127.1"/>
    </source>
</evidence>
<name>A0ACB9DF11_9ASTR</name>
<sequence>MKKPGPVTSIRPVIVQADDYLFTQYENVGEAHADVNQSTRCRSCWINLVFVYGSIDHGFVANGSSKSDDEPLFPNIVESSSSKRKKSKDVANNRSTKSKTSSFEEKLDVVLDALSTKSTQTFPPNNPSPTIADCMDIVITFPGFDEGSKKYSQALRVFIKKQNREAFMYPTTDEAKMEFLKLLMEE</sequence>
<dbReference type="EMBL" id="CM042036">
    <property type="protein sequence ID" value="KAI3745127.1"/>
    <property type="molecule type" value="Genomic_DNA"/>
</dbReference>